<feature type="compositionally biased region" description="Low complexity" evidence="1">
    <location>
        <begin position="150"/>
        <end position="168"/>
    </location>
</feature>
<dbReference type="AlphaFoldDB" id="A0AAD6U3H2"/>
<organism evidence="3 4">
    <name type="scientific">Mycena belliarum</name>
    <dbReference type="NCBI Taxonomy" id="1033014"/>
    <lineage>
        <taxon>Eukaryota</taxon>
        <taxon>Fungi</taxon>
        <taxon>Dikarya</taxon>
        <taxon>Basidiomycota</taxon>
        <taxon>Agaricomycotina</taxon>
        <taxon>Agaricomycetes</taxon>
        <taxon>Agaricomycetidae</taxon>
        <taxon>Agaricales</taxon>
        <taxon>Marasmiineae</taxon>
        <taxon>Mycenaceae</taxon>
        <taxon>Mycena</taxon>
    </lineage>
</organism>
<keyword evidence="2" id="KW-0732">Signal</keyword>
<feature type="compositionally biased region" description="Low complexity" evidence="1">
    <location>
        <begin position="250"/>
        <end position="263"/>
    </location>
</feature>
<evidence type="ECO:0000313" key="4">
    <source>
        <dbReference type="Proteomes" id="UP001222325"/>
    </source>
</evidence>
<accession>A0AAD6U3H2</accession>
<evidence type="ECO:0000256" key="2">
    <source>
        <dbReference type="SAM" id="SignalP"/>
    </source>
</evidence>
<feature type="chain" id="PRO_5042167168" description="Carbohydrate-binding module family 19 domain-containing protein" evidence="2">
    <location>
        <begin position="24"/>
        <end position="263"/>
    </location>
</feature>
<comment type="caution">
    <text evidence="3">The sequence shown here is derived from an EMBL/GenBank/DDBJ whole genome shotgun (WGS) entry which is preliminary data.</text>
</comment>
<sequence length="263" mass="28022">MTFLTASTLLLSLVLLAPIRTNAAPLLQRNSLLNSTAPMQYLENAITARFMNQQFASLNETDVCSGNMTACIGISFAMCVSDVWVLTPCANGLACAAVPQSSKLGVVLSCDSADDISQRFAFAGVDSGLESDDGGDCDGDDDDDDDDDSSISAISTVSSPTSAPSSSAAAVTAAPGLANRRLHRRQLAGVSGSRLYFISYLTRSLRPPLHPRCLRSQSTSVHPSCEALLYLIVSSRAYQPFQPHPRRRPQSLAPRPSPLLRLS</sequence>
<protein>
    <recommendedName>
        <fullName evidence="5">Carbohydrate-binding module family 19 domain-containing protein</fullName>
    </recommendedName>
</protein>
<evidence type="ECO:0000256" key="1">
    <source>
        <dbReference type="SAM" id="MobiDB-lite"/>
    </source>
</evidence>
<proteinExistence type="predicted"/>
<reference evidence="3" key="1">
    <citation type="submission" date="2023-03" db="EMBL/GenBank/DDBJ databases">
        <title>Massive genome expansion in bonnet fungi (Mycena s.s.) driven by repeated elements and novel gene families across ecological guilds.</title>
        <authorList>
            <consortium name="Lawrence Berkeley National Laboratory"/>
            <person name="Harder C.B."/>
            <person name="Miyauchi S."/>
            <person name="Viragh M."/>
            <person name="Kuo A."/>
            <person name="Thoen E."/>
            <person name="Andreopoulos B."/>
            <person name="Lu D."/>
            <person name="Skrede I."/>
            <person name="Drula E."/>
            <person name="Henrissat B."/>
            <person name="Morin E."/>
            <person name="Kohler A."/>
            <person name="Barry K."/>
            <person name="LaButti K."/>
            <person name="Morin E."/>
            <person name="Salamov A."/>
            <person name="Lipzen A."/>
            <person name="Mereny Z."/>
            <person name="Hegedus B."/>
            <person name="Baldrian P."/>
            <person name="Stursova M."/>
            <person name="Weitz H."/>
            <person name="Taylor A."/>
            <person name="Grigoriev I.V."/>
            <person name="Nagy L.G."/>
            <person name="Martin F."/>
            <person name="Kauserud H."/>
        </authorList>
    </citation>
    <scope>NUCLEOTIDE SEQUENCE</scope>
    <source>
        <strain evidence="3">CBHHK173m</strain>
    </source>
</reference>
<keyword evidence="4" id="KW-1185">Reference proteome</keyword>
<evidence type="ECO:0000313" key="3">
    <source>
        <dbReference type="EMBL" id="KAJ7089267.1"/>
    </source>
</evidence>
<feature type="region of interest" description="Disordered" evidence="1">
    <location>
        <begin position="127"/>
        <end position="168"/>
    </location>
</feature>
<feature type="signal peptide" evidence="2">
    <location>
        <begin position="1"/>
        <end position="23"/>
    </location>
</feature>
<evidence type="ECO:0008006" key="5">
    <source>
        <dbReference type="Google" id="ProtNLM"/>
    </source>
</evidence>
<dbReference type="EMBL" id="JARJCN010000024">
    <property type="protein sequence ID" value="KAJ7089267.1"/>
    <property type="molecule type" value="Genomic_DNA"/>
</dbReference>
<feature type="compositionally biased region" description="Acidic residues" evidence="1">
    <location>
        <begin position="129"/>
        <end position="149"/>
    </location>
</feature>
<feature type="region of interest" description="Disordered" evidence="1">
    <location>
        <begin position="241"/>
        <end position="263"/>
    </location>
</feature>
<dbReference type="Proteomes" id="UP001222325">
    <property type="component" value="Unassembled WGS sequence"/>
</dbReference>
<name>A0AAD6U3H2_9AGAR</name>
<gene>
    <name evidence="3" type="ORF">B0H15DRAFT_780275</name>
</gene>